<dbReference type="Proteomes" id="UP001162483">
    <property type="component" value="Unassembled WGS sequence"/>
</dbReference>
<evidence type="ECO:0000256" key="8">
    <source>
        <dbReference type="ARBA" id="ARBA00046435"/>
    </source>
</evidence>
<keyword evidence="3" id="KW-0282">Flagellum</keyword>
<evidence type="ECO:0000256" key="5">
    <source>
        <dbReference type="ARBA" id="ARBA00023212"/>
    </source>
</evidence>
<feature type="region of interest" description="Disordered" evidence="9">
    <location>
        <begin position="80"/>
        <end position="108"/>
    </location>
</feature>
<protein>
    <submittedName>
        <fullName evidence="10">Uncharacterized protein</fullName>
    </submittedName>
</protein>
<gene>
    <name evidence="10" type="ORF">SPARVUS_LOCUS9990554</name>
</gene>
<sequence>MACFSSDLKADGHGKVWVDFGPDAKLKQYGWRCTTKEDSYSNKTLLGNWNQERYDLHKLEERKPLPSQYTHYYETSHSADYTRKGGSTGRQVYNREPHVFPGHQPELGPPQYRTLQKSCYMIDYGSS</sequence>
<comment type="function">
    <text evidence="7">Microtubule inner protein (MIP) part of the dynein-decorated doublet microtubules (DMTs) in cilia axoneme, which is required for motile cilia beating.</text>
</comment>
<evidence type="ECO:0000313" key="10">
    <source>
        <dbReference type="EMBL" id="CAI9584278.1"/>
    </source>
</evidence>
<comment type="caution">
    <text evidence="10">The sequence shown here is derived from an EMBL/GenBank/DDBJ whole genome shotgun (WGS) entry which is preliminary data.</text>
</comment>
<name>A0ABN9EHR9_9NEOB</name>
<dbReference type="PANTHER" id="PTHR31180:SF3">
    <property type="entry name" value="EXPRESSED SEQUENCE EH456644"/>
    <property type="match status" value="1"/>
</dbReference>
<evidence type="ECO:0000256" key="9">
    <source>
        <dbReference type="SAM" id="MobiDB-lite"/>
    </source>
</evidence>
<keyword evidence="2" id="KW-0963">Cytoplasm</keyword>
<reference evidence="10" key="1">
    <citation type="submission" date="2023-05" db="EMBL/GenBank/DDBJ databases">
        <authorList>
            <person name="Stuckert A."/>
        </authorList>
    </citation>
    <scope>NUCLEOTIDE SEQUENCE</scope>
</reference>
<dbReference type="PANTHER" id="PTHR31180">
    <property type="entry name" value="CILIA- AND FLAGELLA-ASSOCIATED PROTEIN 107-RELATED"/>
    <property type="match status" value="1"/>
</dbReference>
<evidence type="ECO:0000256" key="7">
    <source>
        <dbReference type="ARBA" id="ARBA00035003"/>
    </source>
</evidence>
<dbReference type="InterPro" id="IPR037662">
    <property type="entry name" value="CFAP68/107"/>
</dbReference>
<evidence type="ECO:0000313" key="11">
    <source>
        <dbReference type="Proteomes" id="UP001162483"/>
    </source>
</evidence>
<keyword evidence="6" id="KW-0966">Cell projection</keyword>
<comment type="subunit">
    <text evidence="8">Microtubule inner protein component of sperm flagellar doublet microtubules.</text>
</comment>
<evidence type="ECO:0000256" key="4">
    <source>
        <dbReference type="ARBA" id="ARBA00023069"/>
    </source>
</evidence>
<evidence type="ECO:0000256" key="1">
    <source>
        <dbReference type="ARBA" id="ARBA00004611"/>
    </source>
</evidence>
<dbReference type="EMBL" id="CATNWA010015539">
    <property type="protein sequence ID" value="CAI9584278.1"/>
    <property type="molecule type" value="Genomic_DNA"/>
</dbReference>
<accession>A0ABN9EHR9</accession>
<proteinExistence type="predicted"/>
<organism evidence="10 11">
    <name type="scientific">Staurois parvus</name>
    <dbReference type="NCBI Taxonomy" id="386267"/>
    <lineage>
        <taxon>Eukaryota</taxon>
        <taxon>Metazoa</taxon>
        <taxon>Chordata</taxon>
        <taxon>Craniata</taxon>
        <taxon>Vertebrata</taxon>
        <taxon>Euteleostomi</taxon>
        <taxon>Amphibia</taxon>
        <taxon>Batrachia</taxon>
        <taxon>Anura</taxon>
        <taxon>Neobatrachia</taxon>
        <taxon>Ranoidea</taxon>
        <taxon>Ranidae</taxon>
        <taxon>Staurois</taxon>
    </lineage>
</organism>
<keyword evidence="11" id="KW-1185">Reference proteome</keyword>
<evidence type="ECO:0000256" key="2">
    <source>
        <dbReference type="ARBA" id="ARBA00022490"/>
    </source>
</evidence>
<keyword evidence="4" id="KW-0969">Cilium</keyword>
<dbReference type="InterPro" id="IPR009524">
    <property type="entry name" value="CFAP68"/>
</dbReference>
<comment type="subcellular location">
    <subcellularLocation>
        <location evidence="1">Cytoplasm</location>
        <location evidence="1">Cytoskeleton</location>
        <location evidence="1">Flagellum axoneme</location>
    </subcellularLocation>
</comment>
<dbReference type="Pfam" id="PF06608">
    <property type="entry name" value="CFAP68"/>
    <property type="match status" value="1"/>
</dbReference>
<evidence type="ECO:0000256" key="3">
    <source>
        <dbReference type="ARBA" id="ARBA00022846"/>
    </source>
</evidence>
<evidence type="ECO:0000256" key="6">
    <source>
        <dbReference type="ARBA" id="ARBA00023273"/>
    </source>
</evidence>
<keyword evidence="5" id="KW-0206">Cytoskeleton</keyword>